<accession>A0A392TU23</accession>
<reference evidence="2 3" key="1">
    <citation type="journal article" date="2018" name="Front. Plant Sci.">
        <title>Red Clover (Trifolium pratense) and Zigzag Clover (T. medium) - A Picture of Genomic Similarities and Differences.</title>
        <authorList>
            <person name="Dluhosova J."/>
            <person name="Istvanek J."/>
            <person name="Nedelnik J."/>
            <person name="Repkova J."/>
        </authorList>
    </citation>
    <scope>NUCLEOTIDE SEQUENCE [LARGE SCALE GENOMIC DNA]</scope>
    <source>
        <strain evidence="3">cv. 10/8</strain>
        <tissue evidence="2">Leaf</tissue>
    </source>
</reference>
<dbReference type="Proteomes" id="UP000265520">
    <property type="component" value="Unassembled WGS sequence"/>
</dbReference>
<keyword evidence="3" id="KW-1185">Reference proteome</keyword>
<protein>
    <submittedName>
        <fullName evidence="2">Uncharacterized protein</fullName>
    </submittedName>
</protein>
<feature type="compositionally biased region" description="Basic and acidic residues" evidence="1">
    <location>
        <begin position="32"/>
        <end position="42"/>
    </location>
</feature>
<organism evidence="2 3">
    <name type="scientific">Trifolium medium</name>
    <dbReference type="NCBI Taxonomy" id="97028"/>
    <lineage>
        <taxon>Eukaryota</taxon>
        <taxon>Viridiplantae</taxon>
        <taxon>Streptophyta</taxon>
        <taxon>Embryophyta</taxon>
        <taxon>Tracheophyta</taxon>
        <taxon>Spermatophyta</taxon>
        <taxon>Magnoliopsida</taxon>
        <taxon>eudicotyledons</taxon>
        <taxon>Gunneridae</taxon>
        <taxon>Pentapetalae</taxon>
        <taxon>rosids</taxon>
        <taxon>fabids</taxon>
        <taxon>Fabales</taxon>
        <taxon>Fabaceae</taxon>
        <taxon>Papilionoideae</taxon>
        <taxon>50 kb inversion clade</taxon>
        <taxon>NPAAA clade</taxon>
        <taxon>Hologalegina</taxon>
        <taxon>IRL clade</taxon>
        <taxon>Trifolieae</taxon>
        <taxon>Trifolium</taxon>
    </lineage>
</organism>
<evidence type="ECO:0000256" key="1">
    <source>
        <dbReference type="SAM" id="MobiDB-lite"/>
    </source>
</evidence>
<name>A0A392TU23_9FABA</name>
<comment type="caution">
    <text evidence="2">The sequence shown here is derived from an EMBL/GenBank/DDBJ whole genome shotgun (WGS) entry which is preliminary data.</text>
</comment>
<sequence length="60" mass="6351">MRLMKAEGKIITGADIAKAPVDDKKRKRTIKVKQETTSEEKTSGNMSSSGAGASEIKGKG</sequence>
<dbReference type="EMBL" id="LXQA010643410">
    <property type="protein sequence ID" value="MCI63780.1"/>
    <property type="molecule type" value="Genomic_DNA"/>
</dbReference>
<evidence type="ECO:0000313" key="2">
    <source>
        <dbReference type="EMBL" id="MCI63780.1"/>
    </source>
</evidence>
<feature type="region of interest" description="Disordered" evidence="1">
    <location>
        <begin position="17"/>
        <end position="60"/>
    </location>
</feature>
<dbReference type="AlphaFoldDB" id="A0A392TU23"/>
<feature type="non-terminal residue" evidence="2">
    <location>
        <position position="60"/>
    </location>
</feature>
<proteinExistence type="predicted"/>
<evidence type="ECO:0000313" key="3">
    <source>
        <dbReference type="Proteomes" id="UP000265520"/>
    </source>
</evidence>